<keyword evidence="1" id="KW-1133">Transmembrane helix</keyword>
<feature type="transmembrane region" description="Helical" evidence="1">
    <location>
        <begin position="89"/>
        <end position="111"/>
    </location>
</feature>
<keyword evidence="1" id="KW-0812">Transmembrane</keyword>
<dbReference type="KEGG" id="tsph:KIH39_13430"/>
<protein>
    <submittedName>
        <fullName evidence="2">Uncharacterized protein</fullName>
    </submittedName>
</protein>
<keyword evidence="3" id="KW-1185">Reference proteome</keyword>
<evidence type="ECO:0000256" key="1">
    <source>
        <dbReference type="SAM" id="Phobius"/>
    </source>
</evidence>
<dbReference type="Proteomes" id="UP000676194">
    <property type="component" value="Chromosome"/>
</dbReference>
<gene>
    <name evidence="2" type="ORF">KIH39_13430</name>
</gene>
<dbReference type="RefSeq" id="WP_213493754.1">
    <property type="nucleotide sequence ID" value="NZ_CP074694.1"/>
</dbReference>
<dbReference type="EMBL" id="CP074694">
    <property type="protein sequence ID" value="QVL29872.1"/>
    <property type="molecule type" value="Genomic_DNA"/>
</dbReference>
<feature type="transmembrane region" description="Helical" evidence="1">
    <location>
        <begin position="57"/>
        <end position="77"/>
    </location>
</feature>
<dbReference type="AlphaFoldDB" id="A0A8E6ETF7"/>
<name>A0A8E6ETF7_9BACT</name>
<organism evidence="2 3">
    <name type="scientific">Telmatocola sphagniphila</name>
    <dbReference type="NCBI Taxonomy" id="1123043"/>
    <lineage>
        <taxon>Bacteria</taxon>
        <taxon>Pseudomonadati</taxon>
        <taxon>Planctomycetota</taxon>
        <taxon>Planctomycetia</taxon>
        <taxon>Gemmatales</taxon>
        <taxon>Gemmataceae</taxon>
    </lineage>
</organism>
<proteinExistence type="predicted"/>
<evidence type="ECO:0000313" key="2">
    <source>
        <dbReference type="EMBL" id="QVL29872.1"/>
    </source>
</evidence>
<evidence type="ECO:0000313" key="3">
    <source>
        <dbReference type="Proteomes" id="UP000676194"/>
    </source>
</evidence>
<keyword evidence="1" id="KW-0472">Membrane</keyword>
<accession>A0A8E6ETF7</accession>
<reference evidence="2" key="1">
    <citation type="submission" date="2021-05" db="EMBL/GenBank/DDBJ databases">
        <title>Complete genome sequence of the cellulolytic planctomycete Telmatocola sphagniphila SP2T and characterization of the first cellulase from planctomycetes.</title>
        <authorList>
            <person name="Rakitin A.L."/>
            <person name="Beletsky A.V."/>
            <person name="Naumoff D.G."/>
            <person name="Kulichevskaya I.S."/>
            <person name="Mardanov A.V."/>
            <person name="Ravin N.V."/>
            <person name="Dedysh S.N."/>
        </authorList>
    </citation>
    <scope>NUCLEOTIDE SEQUENCE</scope>
    <source>
        <strain evidence="2">SP2T</strain>
    </source>
</reference>
<sequence length="126" mass="14749">MTNRVRYRCWYCNREYDSPIEKIRQIFKCSCGRQLRVPRKKNGSSKYLSLRERVIEFVAYGVSGALLFGLLGYFLFFRFGGIGIRPGRVIGILDFSLMMGLICGLGGERVVNWIGRILRERENQRW</sequence>